<organism evidence="1 2">
    <name type="scientific">Candolleomyces aberdarensis</name>
    <dbReference type="NCBI Taxonomy" id="2316362"/>
    <lineage>
        <taxon>Eukaryota</taxon>
        <taxon>Fungi</taxon>
        <taxon>Dikarya</taxon>
        <taxon>Basidiomycota</taxon>
        <taxon>Agaricomycotina</taxon>
        <taxon>Agaricomycetes</taxon>
        <taxon>Agaricomycetidae</taxon>
        <taxon>Agaricales</taxon>
        <taxon>Agaricineae</taxon>
        <taxon>Psathyrellaceae</taxon>
        <taxon>Candolleomyces</taxon>
    </lineage>
</organism>
<dbReference type="EMBL" id="SDEE01000116">
    <property type="protein sequence ID" value="RXW21213.1"/>
    <property type="molecule type" value="Genomic_DNA"/>
</dbReference>
<comment type="caution">
    <text evidence="1">The sequence shown here is derived from an EMBL/GenBank/DDBJ whole genome shotgun (WGS) entry which is preliminary data.</text>
</comment>
<name>A0A4Q2DMM6_9AGAR</name>
<dbReference type="InterPro" id="IPR051750">
    <property type="entry name" value="Trans-sulfuration_enzymes"/>
</dbReference>
<reference evidence="1 2" key="1">
    <citation type="submission" date="2019-01" db="EMBL/GenBank/DDBJ databases">
        <title>Draft genome sequence of Psathyrella aberdarensis IHI B618.</title>
        <authorList>
            <person name="Buettner E."/>
            <person name="Kellner H."/>
        </authorList>
    </citation>
    <scope>NUCLEOTIDE SEQUENCE [LARGE SCALE GENOMIC DNA]</scope>
    <source>
        <strain evidence="1 2">IHI B618</strain>
    </source>
</reference>
<protein>
    <submittedName>
        <fullName evidence="1">Uncharacterized protein</fullName>
    </submittedName>
</protein>
<dbReference type="PANTHER" id="PTHR42699:SF1">
    <property type="entry name" value="CYSTATHIONINE GAMMA-SYNTHASE-RELATED"/>
    <property type="match status" value="1"/>
</dbReference>
<accession>A0A4Q2DMM6</accession>
<evidence type="ECO:0000313" key="1">
    <source>
        <dbReference type="EMBL" id="RXW21213.1"/>
    </source>
</evidence>
<dbReference type="STRING" id="2316362.A0A4Q2DMM6"/>
<gene>
    <name evidence="1" type="ORF">EST38_g4640</name>
</gene>
<evidence type="ECO:0000313" key="2">
    <source>
        <dbReference type="Proteomes" id="UP000290288"/>
    </source>
</evidence>
<sequence length="156" mass="17586">MSAIWSAHQLALKTRTPAKSVCFEFLYTDALKILQKWGSGCNLMGHGLNTDVDEMEKIFEEAVKANPGAPILAFTFVNVQVVQYADIVVSSLTKVFSGASIDYGSILNPQSRHYNALKTKFTSTYEDVYFDDKDAIYMEGNSRDFQKPYPTHQLQR</sequence>
<dbReference type="OrthoDB" id="10047078at2759"/>
<dbReference type="GO" id="GO:0003962">
    <property type="term" value="F:cystathionine gamma-synthase activity"/>
    <property type="evidence" value="ECO:0007669"/>
    <property type="project" value="TreeGrafter"/>
</dbReference>
<dbReference type="PANTHER" id="PTHR42699">
    <property type="match status" value="1"/>
</dbReference>
<dbReference type="GO" id="GO:0019346">
    <property type="term" value="P:transsulfuration"/>
    <property type="evidence" value="ECO:0007669"/>
    <property type="project" value="TreeGrafter"/>
</dbReference>
<dbReference type="Proteomes" id="UP000290288">
    <property type="component" value="Unassembled WGS sequence"/>
</dbReference>
<keyword evidence="2" id="KW-1185">Reference proteome</keyword>
<dbReference type="AlphaFoldDB" id="A0A4Q2DMM6"/>
<proteinExistence type="predicted"/>